<keyword evidence="3" id="KW-1185">Reference proteome</keyword>
<keyword evidence="1" id="KW-0732">Signal</keyword>
<reference evidence="2" key="1">
    <citation type="journal article" date="2023" name="G3 (Bethesda)">
        <title>A reference genome for the long-term kleptoplast-retaining sea slug Elysia crispata morphotype clarki.</title>
        <authorList>
            <person name="Eastman K.E."/>
            <person name="Pendleton A.L."/>
            <person name="Shaikh M.A."/>
            <person name="Suttiyut T."/>
            <person name="Ogas R."/>
            <person name="Tomko P."/>
            <person name="Gavelis G."/>
            <person name="Widhalm J.R."/>
            <person name="Wisecaver J.H."/>
        </authorList>
    </citation>
    <scope>NUCLEOTIDE SEQUENCE</scope>
    <source>
        <strain evidence="2">ECLA1</strain>
    </source>
</reference>
<evidence type="ECO:0000313" key="3">
    <source>
        <dbReference type="Proteomes" id="UP001283361"/>
    </source>
</evidence>
<proteinExistence type="predicted"/>
<feature type="chain" id="PRO_5042161675" evidence="1">
    <location>
        <begin position="20"/>
        <end position="134"/>
    </location>
</feature>
<dbReference type="EMBL" id="JAWDGP010002977">
    <property type="protein sequence ID" value="KAK3778350.1"/>
    <property type="molecule type" value="Genomic_DNA"/>
</dbReference>
<dbReference type="Proteomes" id="UP001283361">
    <property type="component" value="Unassembled WGS sequence"/>
</dbReference>
<gene>
    <name evidence="2" type="ORF">RRG08_016814</name>
</gene>
<accession>A0AAE1DQC6</accession>
<protein>
    <submittedName>
        <fullName evidence="2">Uncharacterized protein</fullName>
    </submittedName>
</protein>
<evidence type="ECO:0000256" key="1">
    <source>
        <dbReference type="SAM" id="SignalP"/>
    </source>
</evidence>
<comment type="caution">
    <text evidence="2">The sequence shown here is derived from an EMBL/GenBank/DDBJ whole genome shotgun (WGS) entry which is preliminary data.</text>
</comment>
<dbReference type="AlphaFoldDB" id="A0AAE1DQC6"/>
<sequence>MCRINCLMCLITVPGQLVAYTANLYRRAWQRVESWNILTWEKVSDELMLVCAGSWLRLNQHDLLIIIKTLVCLDNNTQATYLTCYCHTTLHIVQYFDIVMFLQLRLYSGYSEWFWLFPLYLQPVNPLDNNRLTP</sequence>
<name>A0AAE1DQC6_9GAST</name>
<feature type="signal peptide" evidence="1">
    <location>
        <begin position="1"/>
        <end position="19"/>
    </location>
</feature>
<organism evidence="2 3">
    <name type="scientific">Elysia crispata</name>
    <name type="common">lettuce slug</name>
    <dbReference type="NCBI Taxonomy" id="231223"/>
    <lineage>
        <taxon>Eukaryota</taxon>
        <taxon>Metazoa</taxon>
        <taxon>Spiralia</taxon>
        <taxon>Lophotrochozoa</taxon>
        <taxon>Mollusca</taxon>
        <taxon>Gastropoda</taxon>
        <taxon>Heterobranchia</taxon>
        <taxon>Euthyneura</taxon>
        <taxon>Panpulmonata</taxon>
        <taxon>Sacoglossa</taxon>
        <taxon>Placobranchoidea</taxon>
        <taxon>Plakobranchidae</taxon>
        <taxon>Elysia</taxon>
    </lineage>
</organism>
<evidence type="ECO:0000313" key="2">
    <source>
        <dbReference type="EMBL" id="KAK3778350.1"/>
    </source>
</evidence>